<feature type="compositionally biased region" description="Basic and acidic residues" evidence="2">
    <location>
        <begin position="139"/>
        <end position="159"/>
    </location>
</feature>
<dbReference type="InParanoid" id="D2VP76"/>
<keyword evidence="1" id="KW-0175">Coiled coil</keyword>
<dbReference type="OMA" id="GKYESER"/>
<dbReference type="GeneID" id="8856062"/>
<feature type="region of interest" description="Disordered" evidence="2">
    <location>
        <begin position="130"/>
        <end position="177"/>
    </location>
</feature>
<evidence type="ECO:0000313" key="4">
    <source>
        <dbReference type="EMBL" id="EFC41312.1"/>
    </source>
</evidence>
<dbReference type="KEGG" id="ngr:NAEGRDRAFT_70757"/>
<evidence type="ECO:0000256" key="1">
    <source>
        <dbReference type="SAM" id="Coils"/>
    </source>
</evidence>
<dbReference type="AlphaFoldDB" id="D2VP76"/>
<dbReference type="VEuPathDB" id="AmoebaDB:NAEGRDRAFT_70757"/>
<keyword evidence="5" id="KW-1185">Reference proteome</keyword>
<keyword evidence="3" id="KW-0732">Signal</keyword>
<reference evidence="4 5" key="1">
    <citation type="journal article" date="2010" name="Cell">
        <title>The genome of Naegleria gruberi illuminates early eukaryotic versatility.</title>
        <authorList>
            <person name="Fritz-Laylin L.K."/>
            <person name="Prochnik S.E."/>
            <person name="Ginger M.L."/>
            <person name="Dacks J.B."/>
            <person name="Carpenter M.L."/>
            <person name="Field M.C."/>
            <person name="Kuo A."/>
            <person name="Paredez A."/>
            <person name="Chapman J."/>
            <person name="Pham J."/>
            <person name="Shu S."/>
            <person name="Neupane R."/>
            <person name="Cipriano M."/>
            <person name="Mancuso J."/>
            <person name="Tu H."/>
            <person name="Salamov A."/>
            <person name="Lindquist E."/>
            <person name="Shapiro H."/>
            <person name="Lucas S."/>
            <person name="Grigoriev I.V."/>
            <person name="Cande W.Z."/>
            <person name="Fulton C."/>
            <person name="Rokhsar D.S."/>
            <person name="Dawson S.C."/>
        </authorList>
    </citation>
    <scope>NUCLEOTIDE SEQUENCE [LARGE SCALE GENOMIC DNA]</scope>
    <source>
        <strain evidence="4 5">NEG-M</strain>
    </source>
</reference>
<proteinExistence type="predicted"/>
<organism evidence="5">
    <name type="scientific">Naegleria gruberi</name>
    <name type="common">Amoeba</name>
    <dbReference type="NCBI Taxonomy" id="5762"/>
    <lineage>
        <taxon>Eukaryota</taxon>
        <taxon>Discoba</taxon>
        <taxon>Heterolobosea</taxon>
        <taxon>Tetramitia</taxon>
        <taxon>Eutetramitia</taxon>
        <taxon>Vahlkampfiidae</taxon>
        <taxon>Naegleria</taxon>
    </lineage>
</organism>
<accession>D2VP76</accession>
<dbReference type="Proteomes" id="UP000006671">
    <property type="component" value="Unassembled WGS sequence"/>
</dbReference>
<evidence type="ECO:0000256" key="2">
    <source>
        <dbReference type="SAM" id="MobiDB-lite"/>
    </source>
</evidence>
<feature type="signal peptide" evidence="3">
    <location>
        <begin position="1"/>
        <end position="29"/>
    </location>
</feature>
<dbReference type="EMBL" id="GG738886">
    <property type="protein sequence ID" value="EFC41312.1"/>
    <property type="molecule type" value="Genomic_DNA"/>
</dbReference>
<sequence>MKCSVKAQFFLLALIVVAVIVMMIDSTVAQTTTTTPQPEKKQPLSKDSYTKMVQTLDSLMKKLHNQKIVIDKEVNDAKAELELAMKEEEEARKKFEALQKEHLIAKKKTEEQGTKVKELINNITKAQKNTKQSLSDYNRIARDGPNMKDRSSLKKDKQQLKSINDKMQNLMDTRKAK</sequence>
<feature type="coiled-coil region" evidence="1">
    <location>
        <begin position="71"/>
        <end position="108"/>
    </location>
</feature>
<feature type="chain" id="PRO_5003038305" evidence="3">
    <location>
        <begin position="30"/>
        <end position="177"/>
    </location>
</feature>
<gene>
    <name evidence="4" type="ORF">NAEGRDRAFT_70757</name>
</gene>
<protein>
    <submittedName>
        <fullName evidence="4">Predicted protein</fullName>
    </submittedName>
</protein>
<evidence type="ECO:0000256" key="3">
    <source>
        <dbReference type="SAM" id="SignalP"/>
    </source>
</evidence>
<name>D2VP76_NAEGR</name>
<evidence type="ECO:0000313" key="5">
    <source>
        <dbReference type="Proteomes" id="UP000006671"/>
    </source>
</evidence>
<dbReference type="RefSeq" id="XP_002674056.1">
    <property type="nucleotide sequence ID" value="XM_002674010.1"/>
</dbReference>